<comment type="similarity">
    <text evidence="2">Belongs to the MHC class I family.</text>
</comment>
<dbReference type="InterPro" id="IPR036179">
    <property type="entry name" value="Ig-like_dom_sf"/>
</dbReference>
<dbReference type="SUPFAM" id="SSF48726">
    <property type="entry name" value="Immunoglobulin"/>
    <property type="match status" value="1"/>
</dbReference>
<dbReference type="PANTHER" id="PTHR16675">
    <property type="entry name" value="MHC CLASS I-RELATED"/>
    <property type="match status" value="1"/>
</dbReference>
<keyword evidence="1" id="KW-0325">Glycoprotein</keyword>
<accession>Q75T58</accession>
<dbReference type="InterPro" id="IPR001039">
    <property type="entry name" value="MHC_I_a_a1/a2"/>
</dbReference>
<dbReference type="SMART" id="SM00407">
    <property type="entry name" value="IGc1"/>
    <property type="match status" value="1"/>
</dbReference>
<dbReference type="InterPro" id="IPR050208">
    <property type="entry name" value="MHC_class-I_related"/>
</dbReference>
<keyword evidence="5" id="KW-0732">Signal</keyword>
<proteinExistence type="evidence at transcript level"/>
<dbReference type="Gene3D" id="3.30.500.10">
    <property type="entry name" value="MHC class I-like antigen recognition-like"/>
    <property type="match status" value="1"/>
</dbReference>
<dbReference type="GO" id="GO:0005615">
    <property type="term" value="C:extracellular space"/>
    <property type="evidence" value="ECO:0007669"/>
    <property type="project" value="TreeGrafter"/>
</dbReference>
<feature type="transmembrane region" description="Helical" evidence="4">
    <location>
        <begin position="308"/>
        <end position="331"/>
    </location>
</feature>
<dbReference type="InterPro" id="IPR037055">
    <property type="entry name" value="MHC_I-like_Ag-recog_sf"/>
</dbReference>
<dbReference type="FunFam" id="2.60.40.10:FF:000943">
    <property type="entry name" value="Classical MHC class I molecule, alpha-chain"/>
    <property type="match status" value="1"/>
</dbReference>
<feature type="compositionally biased region" description="Low complexity" evidence="3">
    <location>
        <begin position="342"/>
        <end position="355"/>
    </location>
</feature>
<sequence length="366" mass="41690">MHTLLFLLLLAGTHSATARTHSLKYFYTGSSQVPNFPEFVGVGYVDEVQIIHYDSNTMKVELKQDWMLKATDSHYWERETRSFLGKQQTFKVDIEIAKERFNQTEGVHIIQWMYSCEWDDETGEVKGYEQFGYDGEDLISLDLETETWITQRPQAVITKLKWDNNKAQLAHLKNYLIQECPDWLKIFVEHGKSSLLRTELPSMSLLQKSPSSPVSCHATGFYPDSAMLFWRKDGEELHEDVYVGEVLPNHDGTFQMSTDLQVSSIPPEDWRRYDCVFQISGVKEDIVKRLDKDSVESNREKPTDVTTIIIIIVAAVVALAVVLAVVGFIVYRKRNAECLPSPGNDPNALNPLNPDKVSISSSETSS</sequence>
<dbReference type="SUPFAM" id="SSF54452">
    <property type="entry name" value="MHC antigen-recognition domain"/>
    <property type="match status" value="1"/>
</dbReference>
<dbReference type="AlphaFoldDB" id="Q75T58"/>
<dbReference type="Gene3D" id="2.60.40.10">
    <property type="entry name" value="Immunoglobulins"/>
    <property type="match status" value="1"/>
</dbReference>
<evidence type="ECO:0000256" key="1">
    <source>
        <dbReference type="ARBA" id="ARBA00023180"/>
    </source>
</evidence>
<evidence type="ECO:0000256" key="3">
    <source>
        <dbReference type="SAM" id="MobiDB-lite"/>
    </source>
</evidence>
<keyword evidence="4" id="KW-1133">Transmembrane helix</keyword>
<feature type="signal peptide" evidence="5">
    <location>
        <begin position="1"/>
        <end position="18"/>
    </location>
</feature>
<keyword evidence="4" id="KW-0472">Membrane</keyword>
<dbReference type="InterPro" id="IPR007110">
    <property type="entry name" value="Ig-like_dom"/>
</dbReference>
<organism evidence="7">
    <name type="scientific">Paralichthys olivaceus</name>
    <name type="common">Bastard halibut</name>
    <name type="synonym">Hippoglossus olivaceus</name>
    <dbReference type="NCBI Taxonomy" id="8255"/>
    <lineage>
        <taxon>Eukaryota</taxon>
        <taxon>Metazoa</taxon>
        <taxon>Chordata</taxon>
        <taxon>Craniata</taxon>
        <taxon>Vertebrata</taxon>
        <taxon>Euteleostomi</taxon>
        <taxon>Actinopterygii</taxon>
        <taxon>Neopterygii</taxon>
        <taxon>Teleostei</taxon>
        <taxon>Neoteleostei</taxon>
        <taxon>Acanthomorphata</taxon>
        <taxon>Carangaria</taxon>
        <taxon>Pleuronectiformes</taxon>
        <taxon>Pleuronectoidei</taxon>
        <taxon>Paralichthyidae</taxon>
        <taxon>Paralichthys</taxon>
    </lineage>
</organism>
<feature type="region of interest" description="Disordered" evidence="3">
    <location>
        <begin position="340"/>
        <end position="366"/>
    </location>
</feature>
<dbReference type="Pfam" id="PF07654">
    <property type="entry name" value="C1-set"/>
    <property type="match status" value="1"/>
</dbReference>
<keyword evidence="4" id="KW-0812">Transmembrane</keyword>
<evidence type="ECO:0000256" key="4">
    <source>
        <dbReference type="SAM" id="Phobius"/>
    </source>
</evidence>
<evidence type="ECO:0000259" key="6">
    <source>
        <dbReference type="PROSITE" id="PS50835"/>
    </source>
</evidence>
<protein>
    <submittedName>
        <fullName evidence="7">Major histocompatibility complex (MHC) class Ia chain</fullName>
    </submittedName>
</protein>
<dbReference type="Pfam" id="PF00129">
    <property type="entry name" value="MHC_I"/>
    <property type="match status" value="1"/>
</dbReference>
<feature type="domain" description="Ig-like" evidence="6">
    <location>
        <begin position="201"/>
        <end position="275"/>
    </location>
</feature>
<dbReference type="EMBL" id="AB126921">
    <property type="protein sequence ID" value="BAD13371.1"/>
    <property type="molecule type" value="mRNA"/>
</dbReference>
<dbReference type="InterPro" id="IPR013783">
    <property type="entry name" value="Ig-like_fold"/>
</dbReference>
<name>Q75T58_PAROL</name>
<evidence type="ECO:0000313" key="7">
    <source>
        <dbReference type="EMBL" id="BAD13371.1"/>
    </source>
</evidence>
<dbReference type="InterPro" id="IPR003597">
    <property type="entry name" value="Ig_C1-set"/>
</dbReference>
<dbReference type="GO" id="GO:0009897">
    <property type="term" value="C:external side of plasma membrane"/>
    <property type="evidence" value="ECO:0007669"/>
    <property type="project" value="TreeGrafter"/>
</dbReference>
<dbReference type="PROSITE" id="PS50835">
    <property type="entry name" value="IG_LIKE"/>
    <property type="match status" value="1"/>
</dbReference>
<dbReference type="PRINTS" id="PR01638">
    <property type="entry name" value="MHCCLASSI"/>
</dbReference>
<evidence type="ECO:0000256" key="5">
    <source>
        <dbReference type="SAM" id="SignalP"/>
    </source>
</evidence>
<feature type="chain" id="PRO_5004285605" evidence="5">
    <location>
        <begin position="19"/>
        <end position="366"/>
    </location>
</feature>
<dbReference type="FunFam" id="3.30.500.10:FF:000001">
    <property type="entry name" value="H-2 class I histocompatibility antigen, alpha chain"/>
    <property type="match status" value="1"/>
</dbReference>
<reference evidence="7" key="1">
    <citation type="journal article" date="2004" name="Fish. Sci.">
        <title>Cloning, characterization and expression of cDNA containing major histocompatibility complex class I, IIalpha and IIbeta genes of Japanese flounder Paralichthys olivaceus.</title>
        <authorList>
            <person name="Srisapoome P."/>
            <person name="Ohira T."/>
            <person name="Hirono I."/>
            <person name="Aoki T."/>
        </authorList>
    </citation>
    <scope>NUCLEOTIDE SEQUENCE</scope>
</reference>
<dbReference type="InterPro" id="IPR011162">
    <property type="entry name" value="MHC_I/II-like_Ag-recog"/>
</dbReference>
<dbReference type="PANTHER" id="PTHR16675:SF237">
    <property type="entry name" value="MHC CLASS I ANTIGEN TRANSCRIPT VARIANT 1-RELATED"/>
    <property type="match status" value="1"/>
</dbReference>
<dbReference type="InterPro" id="IPR011161">
    <property type="entry name" value="MHC_I-like_Ag-recog"/>
</dbReference>
<evidence type="ECO:0000256" key="2">
    <source>
        <dbReference type="RuleBase" id="RU004439"/>
    </source>
</evidence>
<dbReference type="GO" id="GO:0006955">
    <property type="term" value="P:immune response"/>
    <property type="evidence" value="ECO:0007669"/>
    <property type="project" value="TreeGrafter"/>
</dbReference>